<evidence type="ECO:0000313" key="4">
    <source>
        <dbReference type="Proteomes" id="UP000608513"/>
    </source>
</evidence>
<reference evidence="3" key="1">
    <citation type="submission" date="2020-08" db="EMBL/GenBank/DDBJ databases">
        <title>Ramlibacter sp. USB13 16S ribosomal RNA gene genome sequencing and assembly.</title>
        <authorList>
            <person name="Kang M."/>
        </authorList>
    </citation>
    <scope>NUCLEOTIDE SEQUENCE</scope>
    <source>
        <strain evidence="3">USB13</strain>
    </source>
</reference>
<dbReference type="InterPro" id="IPR020904">
    <property type="entry name" value="Sc_DH/Rdtase_CS"/>
</dbReference>
<dbReference type="PRINTS" id="PR00081">
    <property type="entry name" value="GDHRDH"/>
</dbReference>
<evidence type="ECO:0000256" key="2">
    <source>
        <dbReference type="ARBA" id="ARBA00023002"/>
    </source>
</evidence>
<accession>A0A923MSZ9</accession>
<sequence length="249" mass="25583">MLKDKVTIVTGGSSGIGRAIALAYARAGAKVVVSDVNTAGGEETVALLRKTGGNALYVNADVSRAADCEALVARTIQQYGRLDIACNNAGIGGDLAPTADYPLEGWERVIGINLSGVFYCMKYQIPQMLKAGGGAIVNMASILGAVGFANAPAYVAAKHGVLGLTKTAAVEYGAQGVRINAVGPAFIHTPMIAGLEQDAATAQQLTALHPMGRLGTPEEVAELVLWLSSPAASFVTGAYYPVDGGYLAR</sequence>
<dbReference type="GO" id="GO:0016491">
    <property type="term" value="F:oxidoreductase activity"/>
    <property type="evidence" value="ECO:0007669"/>
    <property type="project" value="UniProtKB-KW"/>
</dbReference>
<keyword evidence="2" id="KW-0560">Oxidoreductase</keyword>
<evidence type="ECO:0000256" key="1">
    <source>
        <dbReference type="ARBA" id="ARBA00006484"/>
    </source>
</evidence>
<dbReference type="AlphaFoldDB" id="A0A923MSZ9"/>
<protein>
    <submittedName>
        <fullName evidence="3">SDR family oxidoreductase</fullName>
    </submittedName>
</protein>
<evidence type="ECO:0000313" key="3">
    <source>
        <dbReference type="EMBL" id="MBC5784218.1"/>
    </source>
</evidence>
<dbReference type="PANTHER" id="PTHR24321">
    <property type="entry name" value="DEHYDROGENASES, SHORT CHAIN"/>
    <property type="match status" value="1"/>
</dbReference>
<dbReference type="NCBIfam" id="NF005559">
    <property type="entry name" value="PRK07231.1"/>
    <property type="match status" value="1"/>
</dbReference>
<dbReference type="PRINTS" id="PR00080">
    <property type="entry name" value="SDRFAMILY"/>
</dbReference>
<dbReference type="Pfam" id="PF13561">
    <property type="entry name" value="adh_short_C2"/>
    <property type="match status" value="1"/>
</dbReference>
<dbReference type="PANTHER" id="PTHR24321:SF8">
    <property type="entry name" value="ESTRADIOL 17-BETA-DEHYDROGENASE 8-RELATED"/>
    <property type="match status" value="1"/>
</dbReference>
<dbReference type="NCBIfam" id="NF009466">
    <property type="entry name" value="PRK12826.1-2"/>
    <property type="match status" value="1"/>
</dbReference>
<gene>
    <name evidence="3" type="ORF">H8N03_14800</name>
</gene>
<dbReference type="InterPro" id="IPR036291">
    <property type="entry name" value="NAD(P)-bd_dom_sf"/>
</dbReference>
<dbReference type="RefSeq" id="WP_187076970.1">
    <property type="nucleotide sequence ID" value="NZ_JACORT010000006.1"/>
</dbReference>
<dbReference type="PROSITE" id="PS00061">
    <property type="entry name" value="ADH_SHORT"/>
    <property type="match status" value="1"/>
</dbReference>
<comment type="similarity">
    <text evidence="1">Belongs to the short-chain dehydrogenases/reductases (SDR) family.</text>
</comment>
<dbReference type="SUPFAM" id="SSF51735">
    <property type="entry name" value="NAD(P)-binding Rossmann-fold domains"/>
    <property type="match status" value="1"/>
</dbReference>
<name>A0A923MSZ9_9BURK</name>
<dbReference type="Proteomes" id="UP000608513">
    <property type="component" value="Unassembled WGS sequence"/>
</dbReference>
<dbReference type="Gene3D" id="3.40.50.720">
    <property type="entry name" value="NAD(P)-binding Rossmann-like Domain"/>
    <property type="match status" value="1"/>
</dbReference>
<organism evidence="3 4">
    <name type="scientific">Ramlibacter cellulosilyticus</name>
    <dbReference type="NCBI Taxonomy" id="2764187"/>
    <lineage>
        <taxon>Bacteria</taxon>
        <taxon>Pseudomonadati</taxon>
        <taxon>Pseudomonadota</taxon>
        <taxon>Betaproteobacteria</taxon>
        <taxon>Burkholderiales</taxon>
        <taxon>Comamonadaceae</taxon>
        <taxon>Ramlibacter</taxon>
    </lineage>
</organism>
<dbReference type="InterPro" id="IPR002347">
    <property type="entry name" value="SDR_fam"/>
</dbReference>
<keyword evidence="4" id="KW-1185">Reference proteome</keyword>
<proteinExistence type="inferred from homology"/>
<dbReference type="FunFam" id="3.40.50.720:FF:000084">
    <property type="entry name" value="Short-chain dehydrogenase reductase"/>
    <property type="match status" value="1"/>
</dbReference>
<dbReference type="EMBL" id="JACORT010000006">
    <property type="protein sequence ID" value="MBC5784218.1"/>
    <property type="molecule type" value="Genomic_DNA"/>
</dbReference>
<comment type="caution">
    <text evidence="3">The sequence shown here is derived from an EMBL/GenBank/DDBJ whole genome shotgun (WGS) entry which is preliminary data.</text>
</comment>